<evidence type="ECO:0000313" key="8">
    <source>
        <dbReference type="EMBL" id="KAK7231799.1"/>
    </source>
</evidence>
<feature type="region of interest" description="Disordered" evidence="4">
    <location>
        <begin position="101"/>
        <end position="175"/>
    </location>
</feature>
<dbReference type="SUPFAM" id="SSF52833">
    <property type="entry name" value="Thioredoxin-like"/>
    <property type="match status" value="1"/>
</dbReference>
<dbReference type="InterPro" id="IPR001452">
    <property type="entry name" value="SH3_domain"/>
</dbReference>
<keyword evidence="2" id="KW-0344">Guanine-nucleotide releasing factor</keyword>
<dbReference type="CDD" id="cd00014">
    <property type="entry name" value="CH_SF"/>
    <property type="match status" value="1"/>
</dbReference>
<dbReference type="InterPro" id="IPR036872">
    <property type="entry name" value="CH_dom_sf"/>
</dbReference>
<proteinExistence type="predicted"/>
<feature type="domain" description="PH" evidence="6">
    <location>
        <begin position="1"/>
        <end position="95"/>
    </location>
</feature>
<dbReference type="InterPro" id="IPR036249">
    <property type="entry name" value="Thioredoxin-like_sf"/>
</dbReference>
<gene>
    <name evidence="8" type="ORF">SO694_00089075</name>
</gene>
<evidence type="ECO:0000256" key="2">
    <source>
        <dbReference type="ARBA" id="ARBA00022658"/>
    </source>
</evidence>
<dbReference type="SMART" id="SM00233">
    <property type="entry name" value="PH"/>
    <property type="match status" value="1"/>
</dbReference>
<dbReference type="Gene3D" id="3.40.30.10">
    <property type="entry name" value="Glutaredoxin"/>
    <property type="match status" value="1"/>
</dbReference>
<dbReference type="PRINTS" id="PR00888">
    <property type="entry name" value="SM22CALPONIN"/>
</dbReference>
<accession>A0ABR1FJ24</accession>
<comment type="caution">
    <text evidence="8">The sequence shown here is derived from an EMBL/GenBank/DDBJ whole genome shotgun (WGS) entry which is preliminary data.</text>
</comment>
<dbReference type="PROSITE" id="PS50002">
    <property type="entry name" value="SH3"/>
    <property type="match status" value="1"/>
</dbReference>
<keyword evidence="9" id="KW-1185">Reference proteome</keyword>
<evidence type="ECO:0000259" key="7">
    <source>
        <dbReference type="PROSITE" id="PS50021"/>
    </source>
</evidence>
<evidence type="ECO:0000259" key="5">
    <source>
        <dbReference type="PROSITE" id="PS50002"/>
    </source>
</evidence>
<dbReference type="PANTHER" id="PTHR47385:SF14">
    <property type="entry name" value="TRANSGELIN"/>
    <property type="match status" value="1"/>
</dbReference>
<evidence type="ECO:0000256" key="4">
    <source>
        <dbReference type="SAM" id="MobiDB-lite"/>
    </source>
</evidence>
<dbReference type="InterPro" id="IPR011993">
    <property type="entry name" value="PH-like_dom_sf"/>
</dbReference>
<reference evidence="8 9" key="1">
    <citation type="submission" date="2024-03" db="EMBL/GenBank/DDBJ databases">
        <title>Aureococcus anophagefferens CCMP1851 and Kratosvirus quantuckense: Draft genome of a second virus-susceptible host strain in the model system.</title>
        <authorList>
            <person name="Chase E."/>
            <person name="Truchon A.R."/>
            <person name="Schepens W."/>
            <person name="Wilhelm S.W."/>
        </authorList>
    </citation>
    <scope>NUCLEOTIDE SEQUENCE [LARGE SCALE GENOMIC DNA]</scope>
    <source>
        <strain evidence="8 9">CCMP1851</strain>
    </source>
</reference>
<dbReference type="PROSITE" id="PS50003">
    <property type="entry name" value="PH_DOMAIN"/>
    <property type="match status" value="1"/>
</dbReference>
<keyword evidence="1 3" id="KW-0728">SH3 domain</keyword>
<dbReference type="InterPro" id="IPR003096">
    <property type="entry name" value="SM22_calponin"/>
</dbReference>
<feature type="domain" description="SH3" evidence="5">
    <location>
        <begin position="199"/>
        <end position="266"/>
    </location>
</feature>
<dbReference type="SUPFAM" id="SSF47576">
    <property type="entry name" value="Calponin-homology domain, CH-domain"/>
    <property type="match status" value="1"/>
</dbReference>
<organism evidence="8 9">
    <name type="scientific">Aureococcus anophagefferens</name>
    <name type="common">Harmful bloom alga</name>
    <dbReference type="NCBI Taxonomy" id="44056"/>
    <lineage>
        <taxon>Eukaryota</taxon>
        <taxon>Sar</taxon>
        <taxon>Stramenopiles</taxon>
        <taxon>Ochrophyta</taxon>
        <taxon>Pelagophyceae</taxon>
        <taxon>Pelagomonadales</taxon>
        <taxon>Pelagomonadaceae</taxon>
        <taxon>Aureococcus</taxon>
    </lineage>
</organism>
<feature type="domain" description="Calponin-homology (CH)" evidence="7">
    <location>
        <begin position="302"/>
        <end position="407"/>
    </location>
</feature>
<dbReference type="PROSITE" id="PS51354">
    <property type="entry name" value="GLUTAREDOXIN_2"/>
    <property type="match status" value="1"/>
</dbReference>
<dbReference type="InterPro" id="IPR036028">
    <property type="entry name" value="SH3-like_dom_sf"/>
</dbReference>
<dbReference type="EMBL" id="JBBJCI010000374">
    <property type="protein sequence ID" value="KAK7231799.1"/>
    <property type="molecule type" value="Genomic_DNA"/>
</dbReference>
<dbReference type="SMART" id="SM00033">
    <property type="entry name" value="CH"/>
    <property type="match status" value="1"/>
</dbReference>
<dbReference type="Gene3D" id="2.30.29.30">
    <property type="entry name" value="Pleckstrin-homology domain (PH domain)/Phosphotyrosine-binding domain (PTB)"/>
    <property type="match status" value="1"/>
</dbReference>
<evidence type="ECO:0000256" key="3">
    <source>
        <dbReference type="PROSITE-ProRule" id="PRU00192"/>
    </source>
</evidence>
<dbReference type="PANTHER" id="PTHR47385">
    <property type="entry name" value="CALPONIN"/>
    <property type="match status" value="1"/>
</dbReference>
<dbReference type="Pfam" id="PF00307">
    <property type="entry name" value="CH"/>
    <property type="match status" value="1"/>
</dbReference>
<dbReference type="PROSITE" id="PS50021">
    <property type="entry name" value="CH"/>
    <property type="match status" value="1"/>
</dbReference>
<dbReference type="SUPFAM" id="SSF50044">
    <property type="entry name" value="SH3-domain"/>
    <property type="match status" value="1"/>
</dbReference>
<dbReference type="Proteomes" id="UP001363151">
    <property type="component" value="Unassembled WGS sequence"/>
</dbReference>
<dbReference type="Gene3D" id="1.10.418.10">
    <property type="entry name" value="Calponin-like domain"/>
    <property type="match status" value="1"/>
</dbReference>
<evidence type="ECO:0000313" key="9">
    <source>
        <dbReference type="Proteomes" id="UP001363151"/>
    </source>
</evidence>
<name>A0ABR1FJ24_AURAN</name>
<dbReference type="InterPro" id="IPR001849">
    <property type="entry name" value="PH_domain"/>
</dbReference>
<feature type="compositionally biased region" description="Low complexity" evidence="4">
    <location>
        <begin position="132"/>
        <end position="147"/>
    </location>
</feature>
<dbReference type="Pfam" id="PF14604">
    <property type="entry name" value="SH3_9"/>
    <property type="match status" value="1"/>
</dbReference>
<protein>
    <submittedName>
        <fullName evidence="8">Calponin domain-containing protein</fullName>
    </submittedName>
</protein>
<sequence>MLSGYLQKRGKLRQNWKRRYFALKGHTLSCYADARPGRGVLCAINLNKLDACGPDDGGDDDGVFSLSVPQGAIKLRAASAADRDAWVSAIAAWRAAAAAAADGHAGQVPRRRAAAADDDDAGQVPRRRRVAGRAARVAGRARAPAAGARRRGRRGALEASPPRVPSGFKALEAPRGPADPAYAPSFATVAAAQGGADMASEALATVVRDHDADDDDELTVSAGDVVSVKLARGAWAYCEENDGWVLVQKGADQGLVPFDCLKPGVETSADLGRGGVGRGGDTAPDRDLSARAAAKYDTRTEALARRGAQHWVEQVTGTVFSRRFGEELRDGVLLVDLAAAIAPGDDIKPPYEGRVPYRRVENIARFLAFCRDRGVAGADLFDTVDLAELKDLGAVVRCLVALSAALRKAGAFAGPFLATSRDALASAVDANLRVIVAVGEYRDRHRHVADADQAALVAEAADYRVAMLGLRDAGADVRGVDRDDLEDAFLVLYSSSTKATARAEAHERRVVNLLEAKRKRYEMVYVDVSPERRGALDAAAPGAPLPALLAGGAYLGDYDALQELEDDGKLDGKLAPARDGAGFWALPDAWGAKSALADRGGVQVLNAVPMGY</sequence>
<dbReference type="InterPro" id="IPR050606">
    <property type="entry name" value="Calponin-like"/>
</dbReference>
<dbReference type="Pfam" id="PF00169">
    <property type="entry name" value="PH"/>
    <property type="match status" value="1"/>
</dbReference>
<evidence type="ECO:0000259" key="6">
    <source>
        <dbReference type="PROSITE" id="PS50003"/>
    </source>
</evidence>
<dbReference type="Gene3D" id="2.30.30.40">
    <property type="entry name" value="SH3 Domains"/>
    <property type="match status" value="1"/>
</dbReference>
<evidence type="ECO:0000256" key="1">
    <source>
        <dbReference type="ARBA" id="ARBA00022443"/>
    </source>
</evidence>
<dbReference type="SUPFAM" id="SSF50729">
    <property type="entry name" value="PH domain-like"/>
    <property type="match status" value="1"/>
</dbReference>
<dbReference type="InterPro" id="IPR001715">
    <property type="entry name" value="CH_dom"/>
</dbReference>